<feature type="domain" description="PNPLA" evidence="5">
    <location>
        <begin position="8"/>
        <end position="166"/>
    </location>
</feature>
<keyword evidence="1 4" id="KW-0378">Hydrolase</keyword>
<keyword evidence="7" id="KW-1185">Reference proteome</keyword>
<dbReference type="PANTHER" id="PTHR14226">
    <property type="entry name" value="NEUROPATHY TARGET ESTERASE/SWISS CHEESE D.MELANOGASTER"/>
    <property type="match status" value="1"/>
</dbReference>
<proteinExistence type="predicted"/>
<keyword evidence="3 4" id="KW-0443">Lipid metabolism</keyword>
<evidence type="ECO:0000313" key="7">
    <source>
        <dbReference type="Proteomes" id="UP000214588"/>
    </source>
</evidence>
<name>A0A226BZG1_9FIRM</name>
<comment type="caution">
    <text evidence="4">Lacks conserved residue(s) required for the propagation of feature annotation.</text>
</comment>
<dbReference type="AlphaFoldDB" id="A0A226BZG1"/>
<dbReference type="EMBL" id="NIQC01000007">
    <property type="protein sequence ID" value="OWZ84182.1"/>
    <property type="molecule type" value="Genomic_DNA"/>
</dbReference>
<feature type="short sequence motif" description="DGA/G" evidence="4">
    <location>
        <begin position="153"/>
        <end position="155"/>
    </location>
</feature>
<dbReference type="CDD" id="cd07205">
    <property type="entry name" value="Pat_PNPLA6_PNPLA7_NTE1_like"/>
    <property type="match status" value="1"/>
</dbReference>
<keyword evidence="2 4" id="KW-0442">Lipid degradation</keyword>
<dbReference type="SUPFAM" id="SSF52151">
    <property type="entry name" value="FabD/lysophospholipase-like"/>
    <property type="match status" value="1"/>
</dbReference>
<dbReference type="RefSeq" id="WP_089023160.1">
    <property type="nucleotide sequence ID" value="NZ_NIQC01000007.1"/>
</dbReference>
<evidence type="ECO:0000256" key="2">
    <source>
        <dbReference type="ARBA" id="ARBA00022963"/>
    </source>
</evidence>
<protein>
    <submittedName>
        <fullName evidence="6">Esterase</fullName>
    </submittedName>
</protein>
<comment type="caution">
    <text evidence="6">The sequence shown here is derived from an EMBL/GenBank/DDBJ whole genome shotgun (WGS) entry which is preliminary data.</text>
</comment>
<gene>
    <name evidence="6" type="ORF">CDO51_04745</name>
</gene>
<dbReference type="InterPro" id="IPR002641">
    <property type="entry name" value="PNPLA_dom"/>
</dbReference>
<dbReference type="GO" id="GO:0016042">
    <property type="term" value="P:lipid catabolic process"/>
    <property type="evidence" value="ECO:0007669"/>
    <property type="project" value="UniProtKB-UniRule"/>
</dbReference>
<sequence>MFNKKIGVALSAGSARGLAHIGVLKVLNEHNIPIHCVAGTSMGSLVGGLHSAGISIDIIEALAVNLNQKKWMDVSVPKKGFIKGNKILKILKLLTKGCNIEDLPIPYGCVSTDLATGKRIIHTEGNLAEAIRASISIPGVFAPYKQDEMLLVDGAIVDRMPVSLCHSLGAEFIIAVDVSTQISEVEVNSIFDVIVQSMNIMQSELLKTNREECDLLIRPDVQSINPNHFSSAEKAIAAGEKAGRDIIPALERVIKGGSDNETKLTTQ</sequence>
<organism evidence="6 7">
    <name type="scientific">Natranaerobius trueperi</name>
    <dbReference type="NCBI Taxonomy" id="759412"/>
    <lineage>
        <taxon>Bacteria</taxon>
        <taxon>Bacillati</taxon>
        <taxon>Bacillota</taxon>
        <taxon>Clostridia</taxon>
        <taxon>Natranaerobiales</taxon>
        <taxon>Natranaerobiaceae</taxon>
        <taxon>Natranaerobius</taxon>
    </lineage>
</organism>
<feature type="active site" description="Proton acceptor" evidence="4">
    <location>
        <position position="153"/>
    </location>
</feature>
<dbReference type="OrthoDB" id="9770965at2"/>
<dbReference type="InterPro" id="IPR016035">
    <property type="entry name" value="Acyl_Trfase/lysoPLipase"/>
</dbReference>
<evidence type="ECO:0000313" key="6">
    <source>
        <dbReference type="EMBL" id="OWZ84182.1"/>
    </source>
</evidence>
<evidence type="ECO:0000256" key="4">
    <source>
        <dbReference type="PROSITE-ProRule" id="PRU01161"/>
    </source>
</evidence>
<dbReference type="PANTHER" id="PTHR14226:SF76">
    <property type="entry name" value="NTE FAMILY PROTEIN RSSA"/>
    <property type="match status" value="1"/>
</dbReference>
<feature type="active site" description="Nucleophile" evidence="4">
    <location>
        <position position="41"/>
    </location>
</feature>
<dbReference type="GO" id="GO:0016787">
    <property type="term" value="F:hydrolase activity"/>
    <property type="evidence" value="ECO:0007669"/>
    <property type="project" value="UniProtKB-UniRule"/>
</dbReference>
<evidence type="ECO:0000256" key="1">
    <source>
        <dbReference type="ARBA" id="ARBA00022801"/>
    </source>
</evidence>
<dbReference type="InterPro" id="IPR050301">
    <property type="entry name" value="NTE"/>
</dbReference>
<evidence type="ECO:0000259" key="5">
    <source>
        <dbReference type="PROSITE" id="PS51635"/>
    </source>
</evidence>
<evidence type="ECO:0000256" key="3">
    <source>
        <dbReference type="ARBA" id="ARBA00023098"/>
    </source>
</evidence>
<accession>A0A226BZG1</accession>
<dbReference type="Gene3D" id="3.40.1090.10">
    <property type="entry name" value="Cytosolic phospholipase A2 catalytic domain"/>
    <property type="match status" value="2"/>
</dbReference>
<dbReference type="PROSITE" id="PS51635">
    <property type="entry name" value="PNPLA"/>
    <property type="match status" value="1"/>
</dbReference>
<reference evidence="6 7" key="1">
    <citation type="submission" date="2017-06" db="EMBL/GenBank/DDBJ databases">
        <title>Draft Genome Sequence of Natranaerobius trueperi halophilic, alkalithermophilic bacteria from soda lakes.</title>
        <authorList>
            <person name="Zhao B."/>
        </authorList>
    </citation>
    <scope>NUCLEOTIDE SEQUENCE [LARGE SCALE GENOMIC DNA]</scope>
    <source>
        <strain evidence="6 7">DSM 18760</strain>
    </source>
</reference>
<dbReference type="Pfam" id="PF01734">
    <property type="entry name" value="Patatin"/>
    <property type="match status" value="1"/>
</dbReference>
<feature type="short sequence motif" description="GXSXG" evidence="4">
    <location>
        <begin position="39"/>
        <end position="43"/>
    </location>
</feature>
<dbReference type="Proteomes" id="UP000214588">
    <property type="component" value="Unassembled WGS sequence"/>
</dbReference>